<dbReference type="PANTHER" id="PTHR13847">
    <property type="entry name" value="SARCOSINE DEHYDROGENASE-RELATED"/>
    <property type="match status" value="1"/>
</dbReference>
<evidence type="ECO:0000313" key="3">
    <source>
        <dbReference type="EMBL" id="SUZ55906.1"/>
    </source>
</evidence>
<dbReference type="InterPro" id="IPR036188">
    <property type="entry name" value="FAD/NAD-bd_sf"/>
</dbReference>
<protein>
    <recommendedName>
        <fullName evidence="2">FAD dependent oxidoreductase domain-containing protein</fullName>
    </recommendedName>
</protein>
<dbReference type="Gene3D" id="3.30.9.10">
    <property type="entry name" value="D-Amino Acid Oxidase, subunit A, domain 2"/>
    <property type="match status" value="1"/>
</dbReference>
<dbReference type="GO" id="GO:0016491">
    <property type="term" value="F:oxidoreductase activity"/>
    <property type="evidence" value="ECO:0007669"/>
    <property type="project" value="UniProtKB-KW"/>
</dbReference>
<accession>A0A381NMR7</accession>
<dbReference type="AlphaFoldDB" id="A0A381NMR7"/>
<dbReference type="GO" id="GO:0005737">
    <property type="term" value="C:cytoplasm"/>
    <property type="evidence" value="ECO:0007669"/>
    <property type="project" value="TreeGrafter"/>
</dbReference>
<evidence type="ECO:0000256" key="1">
    <source>
        <dbReference type="ARBA" id="ARBA00023002"/>
    </source>
</evidence>
<sequence>MDYSHELPSEAELLIIGGGVVGAATAFYAAQAGLQPVVVEMRPAPCSLTTPASTGAFRLQFDNLQELELVRESVDLFLNFREHTQQAKYDLGIRQQGYLFCTTDPQRLEWQRELVAQQHGWGQEDIELLSGDEARELFPYLGQNVLQARFRPDDGFLDPKQLTMGLLAASGATVVLDCCVTGFDLHDGRLAAIETNRGRIATAQAVIASGPFSGPVAALAGLELPLETVRRHKLVMPELPQVPRDAPMTIDEDTGAHWRPALAGAYLLWTDPTTPPSDPSEAVQADSQFYFSLLDPASPTSVSRIVPFWEQVWRVNTAPWMLMAGQYTMTPDHRPLLGPSEVEGLWLNCGYSGHGIMGSPAGSRLLVDLLIGRLPAEQNQFRFDREFEPRELDIL</sequence>
<reference evidence="3" key="1">
    <citation type="submission" date="2018-05" db="EMBL/GenBank/DDBJ databases">
        <authorList>
            <person name="Lanie J.A."/>
            <person name="Ng W.-L."/>
            <person name="Kazmierczak K.M."/>
            <person name="Andrzejewski T.M."/>
            <person name="Davidsen T.M."/>
            <person name="Wayne K.J."/>
            <person name="Tettelin H."/>
            <person name="Glass J.I."/>
            <person name="Rusch D."/>
            <person name="Podicherti R."/>
            <person name="Tsui H.-C.T."/>
            <person name="Winkler M.E."/>
        </authorList>
    </citation>
    <scope>NUCLEOTIDE SEQUENCE</scope>
</reference>
<organism evidence="3">
    <name type="scientific">marine metagenome</name>
    <dbReference type="NCBI Taxonomy" id="408172"/>
    <lineage>
        <taxon>unclassified sequences</taxon>
        <taxon>metagenomes</taxon>
        <taxon>ecological metagenomes</taxon>
    </lineage>
</organism>
<feature type="domain" description="FAD dependent oxidoreductase" evidence="2">
    <location>
        <begin position="13"/>
        <end position="369"/>
    </location>
</feature>
<dbReference type="Pfam" id="PF01266">
    <property type="entry name" value="DAO"/>
    <property type="match status" value="1"/>
</dbReference>
<gene>
    <name evidence="3" type="ORF">METZ01_LOCUS8760</name>
</gene>
<dbReference type="EMBL" id="UINC01000467">
    <property type="protein sequence ID" value="SUZ55906.1"/>
    <property type="molecule type" value="Genomic_DNA"/>
</dbReference>
<dbReference type="InterPro" id="IPR006076">
    <property type="entry name" value="FAD-dep_OxRdtase"/>
</dbReference>
<proteinExistence type="predicted"/>
<keyword evidence="1" id="KW-0560">Oxidoreductase</keyword>
<dbReference type="SUPFAM" id="SSF51905">
    <property type="entry name" value="FAD/NAD(P)-binding domain"/>
    <property type="match status" value="1"/>
</dbReference>
<dbReference type="PANTHER" id="PTHR13847:SF287">
    <property type="entry name" value="FAD-DEPENDENT OXIDOREDUCTASE DOMAIN-CONTAINING PROTEIN 1"/>
    <property type="match status" value="1"/>
</dbReference>
<evidence type="ECO:0000259" key="2">
    <source>
        <dbReference type="Pfam" id="PF01266"/>
    </source>
</evidence>
<name>A0A381NMR7_9ZZZZ</name>
<dbReference type="Gene3D" id="3.50.50.60">
    <property type="entry name" value="FAD/NAD(P)-binding domain"/>
    <property type="match status" value="1"/>
</dbReference>